<dbReference type="OrthoDB" id="3216107at2"/>
<dbReference type="Proteomes" id="UP000199622">
    <property type="component" value="Unassembled WGS sequence"/>
</dbReference>
<dbReference type="PANTHER" id="PTHR43233:SF1">
    <property type="entry name" value="FAMILY N-ACETYLTRANSFERASE, PUTATIVE (AFU_ORTHOLOGUE AFUA_6G03350)-RELATED"/>
    <property type="match status" value="1"/>
</dbReference>
<accession>A0A1H4IXL1</accession>
<keyword evidence="2" id="KW-0808">Transferase</keyword>
<dbReference type="GO" id="GO:0016747">
    <property type="term" value="F:acyltransferase activity, transferring groups other than amino-acyl groups"/>
    <property type="evidence" value="ECO:0007669"/>
    <property type="project" value="InterPro"/>
</dbReference>
<dbReference type="Gene3D" id="3.40.630.30">
    <property type="match status" value="1"/>
</dbReference>
<dbReference type="InterPro" id="IPR053144">
    <property type="entry name" value="Acetyltransferase_Butenolide"/>
</dbReference>
<dbReference type="SUPFAM" id="SSF55729">
    <property type="entry name" value="Acyl-CoA N-acyltransferases (Nat)"/>
    <property type="match status" value="1"/>
</dbReference>
<evidence type="ECO:0000259" key="1">
    <source>
        <dbReference type="PROSITE" id="PS51186"/>
    </source>
</evidence>
<dbReference type="PANTHER" id="PTHR43233">
    <property type="entry name" value="FAMILY N-ACETYLTRANSFERASE, PUTATIVE (AFU_ORTHOLOGUE AFUA_6G03350)-RELATED"/>
    <property type="match status" value="1"/>
</dbReference>
<dbReference type="PROSITE" id="PS51186">
    <property type="entry name" value="GNAT"/>
    <property type="match status" value="1"/>
</dbReference>
<protein>
    <submittedName>
        <fullName evidence="2">Acetyltransferase (GNAT) domain-containing protein</fullName>
    </submittedName>
</protein>
<proteinExistence type="predicted"/>
<dbReference type="AlphaFoldDB" id="A0A1H4IXL1"/>
<dbReference type="InterPro" id="IPR000182">
    <property type="entry name" value="GNAT_dom"/>
</dbReference>
<dbReference type="CDD" id="cd04301">
    <property type="entry name" value="NAT_SF"/>
    <property type="match status" value="1"/>
</dbReference>
<dbReference type="STRING" id="208445.SAMN04489727_1262"/>
<gene>
    <name evidence="2" type="ORF">SAMN04489727_1262</name>
</gene>
<dbReference type="RefSeq" id="WP_091304897.1">
    <property type="nucleotide sequence ID" value="NZ_FNSO01000003.1"/>
</dbReference>
<keyword evidence="3" id="KW-1185">Reference proteome</keyword>
<name>A0A1H4IXL1_9PSEU</name>
<dbReference type="InterPro" id="IPR016181">
    <property type="entry name" value="Acyl_CoA_acyltransferase"/>
</dbReference>
<evidence type="ECO:0000313" key="2">
    <source>
        <dbReference type="EMBL" id="SEB38814.1"/>
    </source>
</evidence>
<feature type="domain" description="N-acetyltransferase" evidence="1">
    <location>
        <begin position="7"/>
        <end position="141"/>
    </location>
</feature>
<reference evidence="3" key="1">
    <citation type="submission" date="2016-10" db="EMBL/GenBank/DDBJ databases">
        <authorList>
            <person name="Varghese N."/>
            <person name="Submissions S."/>
        </authorList>
    </citation>
    <scope>NUCLEOTIDE SEQUENCE [LARGE SCALE GENOMIC DNA]</scope>
    <source>
        <strain evidence="3">DSM 44544</strain>
    </source>
</reference>
<evidence type="ECO:0000313" key="3">
    <source>
        <dbReference type="Proteomes" id="UP000199622"/>
    </source>
</evidence>
<organism evidence="2 3">
    <name type="scientific">Amycolatopsis tolypomycina</name>
    <dbReference type="NCBI Taxonomy" id="208445"/>
    <lineage>
        <taxon>Bacteria</taxon>
        <taxon>Bacillati</taxon>
        <taxon>Actinomycetota</taxon>
        <taxon>Actinomycetes</taxon>
        <taxon>Pseudonocardiales</taxon>
        <taxon>Pseudonocardiaceae</taxon>
        <taxon>Amycolatopsis</taxon>
    </lineage>
</organism>
<sequence>MRTFGDYELDDDRARLDLDVVWKFLSTEAYWGRWRTREQVEAAIDGSWRVVGAYRGGSMVGFARAFSDGVSSAYLADVFVVDSARGSGLGKEIVREMIDNGPGARFRWMLHTADAHGLYRQFGFAEHTRGHYLEREGPNAANFVN</sequence>
<dbReference type="EMBL" id="FNSO01000003">
    <property type="protein sequence ID" value="SEB38814.1"/>
    <property type="molecule type" value="Genomic_DNA"/>
</dbReference>
<dbReference type="Pfam" id="PF00583">
    <property type="entry name" value="Acetyltransf_1"/>
    <property type="match status" value="1"/>
</dbReference>